<evidence type="ECO:0000313" key="3">
    <source>
        <dbReference type="Proteomes" id="UP000001058"/>
    </source>
</evidence>
<dbReference type="InterPro" id="IPR001810">
    <property type="entry name" value="F-box_dom"/>
</dbReference>
<dbReference type="GeneID" id="9621047"/>
<evidence type="ECO:0000313" key="2">
    <source>
        <dbReference type="EMBL" id="EFJ51072.1"/>
    </source>
</evidence>
<dbReference type="Pfam" id="PF12937">
    <property type="entry name" value="F-box-like"/>
    <property type="match status" value="1"/>
</dbReference>
<dbReference type="AlphaFoldDB" id="D8TNY4"/>
<feature type="domain" description="F-box" evidence="1">
    <location>
        <begin position="17"/>
        <end position="53"/>
    </location>
</feature>
<name>D8TNY4_VOLCA</name>
<feature type="non-terminal residue" evidence="2">
    <location>
        <position position="211"/>
    </location>
</feature>
<dbReference type="InParanoid" id="D8TNY4"/>
<protein>
    <recommendedName>
        <fullName evidence="1">F-box domain-containing protein</fullName>
    </recommendedName>
</protein>
<keyword evidence="3" id="KW-1185">Reference proteome</keyword>
<reference evidence="2 3" key="1">
    <citation type="journal article" date="2010" name="Science">
        <title>Genomic analysis of organismal complexity in the multicellular green alga Volvox carteri.</title>
        <authorList>
            <person name="Prochnik S.E."/>
            <person name="Umen J."/>
            <person name="Nedelcu A.M."/>
            <person name="Hallmann A."/>
            <person name="Miller S.M."/>
            <person name="Nishii I."/>
            <person name="Ferris P."/>
            <person name="Kuo A."/>
            <person name="Mitros T."/>
            <person name="Fritz-Laylin L.K."/>
            <person name="Hellsten U."/>
            <person name="Chapman J."/>
            <person name="Simakov O."/>
            <person name="Rensing S.A."/>
            <person name="Terry A."/>
            <person name="Pangilinan J."/>
            <person name="Kapitonov V."/>
            <person name="Jurka J."/>
            <person name="Salamov A."/>
            <person name="Shapiro H."/>
            <person name="Schmutz J."/>
            <person name="Grimwood J."/>
            <person name="Lindquist E."/>
            <person name="Lucas S."/>
            <person name="Grigoriev I.V."/>
            <person name="Schmitt R."/>
            <person name="Kirk D."/>
            <person name="Rokhsar D.S."/>
        </authorList>
    </citation>
    <scope>NUCLEOTIDE SEQUENCE [LARGE SCALE GENOMIC DNA]</scope>
    <source>
        <strain evidence="3">f. Nagariensis / Eve</strain>
    </source>
</reference>
<dbReference type="SUPFAM" id="SSF81383">
    <property type="entry name" value="F-box domain"/>
    <property type="match status" value="1"/>
</dbReference>
<evidence type="ECO:0000259" key="1">
    <source>
        <dbReference type="Pfam" id="PF12937"/>
    </source>
</evidence>
<proteinExistence type="predicted"/>
<dbReference type="EMBL" id="GL378329">
    <property type="protein sequence ID" value="EFJ51072.1"/>
    <property type="molecule type" value="Genomic_DNA"/>
</dbReference>
<dbReference type="Proteomes" id="UP000001058">
    <property type="component" value="Unassembled WGS sequence"/>
</dbReference>
<dbReference type="InterPro" id="IPR036047">
    <property type="entry name" value="F-box-like_dom_sf"/>
</dbReference>
<dbReference type="RefSeq" id="XP_002948084.1">
    <property type="nucleotide sequence ID" value="XM_002948038.1"/>
</dbReference>
<sequence length="211" mass="23294">MTDVDSPSLLLLDSFCLVHIAQFLTSPRDLVSLQRTCRTLHGLLQANSVWANILKLNYGGFQLQLVPSVAKGGTSSAPAAVGPFRLPSFKYLCRLLQQSSQDLHPVRFVAIYTDGGVDTGTLHYWADHAFIPNSWAPFCAKYADNVNLLAILKTGPDATGELSHRSLMINCLKWVLPLLQHHPMPSHPETHPIDPTNLNEAAEMLSAWKTQ</sequence>
<organism evidence="3">
    <name type="scientific">Volvox carteri f. nagariensis</name>
    <dbReference type="NCBI Taxonomy" id="3068"/>
    <lineage>
        <taxon>Eukaryota</taxon>
        <taxon>Viridiplantae</taxon>
        <taxon>Chlorophyta</taxon>
        <taxon>core chlorophytes</taxon>
        <taxon>Chlorophyceae</taxon>
        <taxon>CS clade</taxon>
        <taxon>Chlamydomonadales</taxon>
        <taxon>Volvocaceae</taxon>
        <taxon>Volvox</taxon>
    </lineage>
</organism>
<accession>D8TNY4</accession>
<dbReference type="OrthoDB" id="549141at2759"/>
<dbReference type="KEGG" id="vcn:VOLCADRAFT_116642"/>
<gene>
    <name evidence="2" type="ORF">VOLCADRAFT_116642</name>
</gene>